<evidence type="ECO:0000256" key="5">
    <source>
        <dbReference type="ARBA" id="ARBA00023242"/>
    </source>
</evidence>
<dbReference type="PANTHER" id="PTHR31190">
    <property type="entry name" value="DNA-BINDING DOMAIN"/>
    <property type="match status" value="1"/>
</dbReference>
<feature type="region of interest" description="Disordered" evidence="6">
    <location>
        <begin position="387"/>
        <end position="437"/>
    </location>
</feature>
<feature type="region of interest" description="Disordered" evidence="6">
    <location>
        <begin position="219"/>
        <end position="259"/>
    </location>
</feature>
<proteinExistence type="predicted"/>
<dbReference type="PROSITE" id="PS51032">
    <property type="entry name" value="AP2_ERF"/>
    <property type="match status" value="1"/>
</dbReference>
<keyword evidence="4" id="KW-0804">Transcription</keyword>
<keyword evidence="5" id="KW-0539">Nucleus</keyword>
<evidence type="ECO:0000256" key="1">
    <source>
        <dbReference type="ARBA" id="ARBA00004123"/>
    </source>
</evidence>
<dbReference type="FunFam" id="3.30.730.10:FF:000001">
    <property type="entry name" value="Ethylene-responsive transcription factor 2"/>
    <property type="match status" value="1"/>
</dbReference>
<dbReference type="Pfam" id="PF00847">
    <property type="entry name" value="AP2"/>
    <property type="match status" value="1"/>
</dbReference>
<comment type="subcellular location">
    <subcellularLocation>
        <location evidence="1">Nucleus</location>
    </subcellularLocation>
</comment>
<evidence type="ECO:0000256" key="2">
    <source>
        <dbReference type="ARBA" id="ARBA00023015"/>
    </source>
</evidence>
<feature type="region of interest" description="Disordered" evidence="6">
    <location>
        <begin position="89"/>
        <end position="120"/>
    </location>
</feature>
<dbReference type="InterPro" id="IPR044808">
    <property type="entry name" value="ERF_plant"/>
</dbReference>
<evidence type="ECO:0000256" key="4">
    <source>
        <dbReference type="ARBA" id="ARBA00023163"/>
    </source>
</evidence>
<feature type="compositionally biased region" description="Polar residues" evidence="6">
    <location>
        <begin position="219"/>
        <end position="228"/>
    </location>
</feature>
<name>A0A7S0RS20_9CHLO</name>
<dbReference type="AlphaFoldDB" id="A0A7S0RS20"/>
<feature type="region of interest" description="Disordered" evidence="6">
    <location>
        <begin position="356"/>
        <end position="375"/>
    </location>
</feature>
<keyword evidence="2" id="KW-0805">Transcription regulation</keyword>
<feature type="domain" description="AP2/ERF" evidence="7">
    <location>
        <begin position="274"/>
        <end position="331"/>
    </location>
</feature>
<dbReference type="CDD" id="cd00018">
    <property type="entry name" value="AP2"/>
    <property type="match status" value="1"/>
</dbReference>
<evidence type="ECO:0000256" key="3">
    <source>
        <dbReference type="ARBA" id="ARBA00023125"/>
    </source>
</evidence>
<protein>
    <recommendedName>
        <fullName evidence="7">AP2/ERF domain-containing protein</fullName>
    </recommendedName>
</protein>
<organism evidence="8">
    <name type="scientific">Chlamydomonas leiostraca</name>
    <dbReference type="NCBI Taxonomy" id="1034604"/>
    <lineage>
        <taxon>Eukaryota</taxon>
        <taxon>Viridiplantae</taxon>
        <taxon>Chlorophyta</taxon>
        <taxon>core chlorophytes</taxon>
        <taxon>Chlorophyceae</taxon>
        <taxon>CS clade</taxon>
        <taxon>Chlamydomonadales</taxon>
        <taxon>Chlamydomonadaceae</taxon>
        <taxon>Chlamydomonas</taxon>
    </lineage>
</organism>
<reference evidence="8" key="1">
    <citation type="submission" date="2021-01" db="EMBL/GenBank/DDBJ databases">
        <authorList>
            <person name="Corre E."/>
            <person name="Pelletier E."/>
            <person name="Niang G."/>
            <person name="Scheremetjew M."/>
            <person name="Finn R."/>
            <person name="Kale V."/>
            <person name="Holt S."/>
            <person name="Cochrane G."/>
            <person name="Meng A."/>
            <person name="Brown T."/>
            <person name="Cohen L."/>
        </authorList>
    </citation>
    <scope>NUCLEOTIDE SEQUENCE</scope>
    <source>
        <strain evidence="8">SAG 11-49</strain>
    </source>
</reference>
<dbReference type="SMART" id="SM00380">
    <property type="entry name" value="AP2"/>
    <property type="match status" value="1"/>
</dbReference>
<feature type="compositionally biased region" description="Polar residues" evidence="6">
    <location>
        <begin position="92"/>
        <end position="104"/>
    </location>
</feature>
<dbReference type="GO" id="GO:0005634">
    <property type="term" value="C:nucleus"/>
    <property type="evidence" value="ECO:0007669"/>
    <property type="project" value="UniProtKB-SubCell"/>
</dbReference>
<evidence type="ECO:0000313" key="8">
    <source>
        <dbReference type="EMBL" id="CAD8685860.1"/>
    </source>
</evidence>
<dbReference type="GO" id="GO:0003677">
    <property type="term" value="F:DNA binding"/>
    <property type="evidence" value="ECO:0007669"/>
    <property type="project" value="UniProtKB-KW"/>
</dbReference>
<feature type="compositionally biased region" description="Basic and acidic residues" evidence="6">
    <location>
        <begin position="387"/>
        <end position="398"/>
    </location>
</feature>
<keyword evidence="3" id="KW-0238">DNA-binding</keyword>
<dbReference type="Gene3D" id="3.30.730.10">
    <property type="entry name" value="AP2/ERF domain"/>
    <property type="match status" value="1"/>
</dbReference>
<dbReference type="InterPro" id="IPR036955">
    <property type="entry name" value="AP2/ERF_dom_sf"/>
</dbReference>
<evidence type="ECO:0000256" key="6">
    <source>
        <dbReference type="SAM" id="MobiDB-lite"/>
    </source>
</evidence>
<gene>
    <name evidence="8" type="ORF">CLEI1391_LOCUS12581</name>
</gene>
<evidence type="ECO:0000259" key="7">
    <source>
        <dbReference type="PROSITE" id="PS51032"/>
    </source>
</evidence>
<dbReference type="InterPro" id="IPR016177">
    <property type="entry name" value="DNA-bd_dom_sf"/>
</dbReference>
<dbReference type="PANTHER" id="PTHR31190:SF374">
    <property type="entry name" value="AP2_ERF DOMAIN-CONTAINING PROTEIN"/>
    <property type="match status" value="1"/>
</dbReference>
<dbReference type="SUPFAM" id="SSF54171">
    <property type="entry name" value="DNA-binding domain"/>
    <property type="match status" value="1"/>
</dbReference>
<dbReference type="GO" id="GO:0009873">
    <property type="term" value="P:ethylene-activated signaling pathway"/>
    <property type="evidence" value="ECO:0007669"/>
    <property type="project" value="InterPro"/>
</dbReference>
<dbReference type="EMBL" id="HBFB01022375">
    <property type="protein sequence ID" value="CAD8685860.1"/>
    <property type="molecule type" value="Transcribed_RNA"/>
</dbReference>
<dbReference type="GO" id="GO:0003700">
    <property type="term" value="F:DNA-binding transcription factor activity"/>
    <property type="evidence" value="ECO:0007669"/>
    <property type="project" value="InterPro"/>
</dbReference>
<dbReference type="PRINTS" id="PR00367">
    <property type="entry name" value="ETHRSPELEMNT"/>
</dbReference>
<sequence length="475" mass="47840">MLDTATKISLASLDAASLGLHVPGSIAGAVKTEEHRPEGPTVIHAAQPLVMAKAGLVAVPVPCGSIASAVGGSQTPAAVVAPPAVTAVAAPQPSSKSGTPSPTATKAVGLPPKHPSPSHISSQMIAEGHPVMVAPYNMIAAAAAAGANPISIAAALNHVGVTAPGSLPTLAAAYQQLPGFAALGAGVPGGGPRGASWSNHMDGLHAAMQHLTTSATPLGVSPTSTGTSPAIKAMSTQRRRTSQTNMGGASGPGSHNGKAPSVLAVSAGKGGATKYRGVRQRPWGKYAAEIRDPHRGCRLWLGTFDTAEEAARAYDHAAREIRGPKAVVNFPGDGEMSHFEEGAPSATPMGSLAGPYSTSHNPPGSLPGYPAMGTSPLDSALDMMVKREGAPEDSREMSEDSGGGATATTSGRGGARRPGRNGSVPTNGVHLRPHGHDDMMEEGEEEAHGHAVGMDVEEELAEMADALLLLHESAC</sequence>
<accession>A0A7S0RS20</accession>
<dbReference type="InterPro" id="IPR001471">
    <property type="entry name" value="AP2/ERF_dom"/>
</dbReference>